<dbReference type="GO" id="GO:0016491">
    <property type="term" value="F:oxidoreductase activity"/>
    <property type="evidence" value="ECO:0007669"/>
    <property type="project" value="InterPro"/>
</dbReference>
<dbReference type="PANTHER" id="PTHR30458">
    <property type="entry name" value="PHENYLACETIC ACID DEGRADATION PROTEIN PAA"/>
    <property type="match status" value="1"/>
</dbReference>
<dbReference type="InterPro" id="IPR007814">
    <property type="entry name" value="PaaA_PaaC"/>
</dbReference>
<organism evidence="1">
    <name type="scientific">uncultured Poseidoniia archaeon</name>
    <dbReference type="NCBI Taxonomy" id="1697135"/>
    <lineage>
        <taxon>Archaea</taxon>
        <taxon>Methanobacteriati</taxon>
        <taxon>Thermoplasmatota</taxon>
        <taxon>Candidatus Poseidoniia</taxon>
        <taxon>environmental samples</taxon>
    </lineage>
</organism>
<proteinExistence type="predicted"/>
<dbReference type="Pfam" id="PF05138">
    <property type="entry name" value="PaaA_PaaC"/>
    <property type="match status" value="1"/>
</dbReference>
<reference evidence="1" key="2">
    <citation type="journal article" date="2015" name="ISME J.">
        <title>A new class of marine Euryarchaeota group II from the Mediterranean deep chlorophyll maximum.</title>
        <authorList>
            <person name="Martin-Cuadrado A.B."/>
            <person name="Garcia-Heredia I."/>
            <person name="Molto A.G."/>
            <person name="Lopez-Ubeda R."/>
            <person name="Kimes N."/>
            <person name="Lopez-Garcia P."/>
            <person name="Moreira D."/>
            <person name="Rodriguez-Valera F."/>
        </authorList>
    </citation>
    <scope>NUCLEOTIDE SEQUENCE</scope>
</reference>
<dbReference type="InterPro" id="IPR009078">
    <property type="entry name" value="Ferritin-like_SF"/>
</dbReference>
<protein>
    <submittedName>
        <fullName evidence="1">Benzoyl CoA oxygenase component B</fullName>
    </submittedName>
</protein>
<dbReference type="GO" id="GO:0005829">
    <property type="term" value="C:cytosol"/>
    <property type="evidence" value="ECO:0007669"/>
    <property type="project" value="TreeGrafter"/>
</dbReference>
<evidence type="ECO:0000313" key="1">
    <source>
        <dbReference type="EMBL" id="ANV80886.1"/>
    </source>
</evidence>
<accession>A0A1B1TF26</accession>
<dbReference type="InterPro" id="IPR012348">
    <property type="entry name" value="RNR-like"/>
</dbReference>
<sequence length="386" mass="44429">MDNLPSTWEDWISNFGEWQERVGFDKSWLGDFDLSIQFDWDRAGDVIEYGDYEGRAKWERSLQVPHQSMRDALISMITVQGDTEFASVEQQRHLLATAPTDYDRYAAARIMAEEQRHGWQMAYLLMTYFGQQGRREAQKLLERNAQDGDRLLGAFNRPMPHWLDFFCYTMFVDRDGKFQLGMLSTSAFKPLAASMGPMLKEESFHLGTGSNGLRRIIKAGVIPLDMLQRYINKWVATAHDLFGVDASSSAHWAYVWGIKGRWDERKKLEAGNQVDKEILNEEARGHYHDEIAGEVAKLTKYLPDGATKLYVPHENFNRDIGVAKRQKFTVEGTAFEGSDEEWNDYITSHLPTKEDEEALKEIFEQEWIENKPMSTRQIESGIGATA</sequence>
<name>A0A1B1TF26_9ARCH</name>
<reference evidence="1" key="1">
    <citation type="submission" date="2014-11" db="EMBL/GenBank/DDBJ databases">
        <authorList>
            <person name="Zhu J."/>
            <person name="Qi W."/>
            <person name="Song R."/>
        </authorList>
    </citation>
    <scope>NUCLEOTIDE SEQUENCE</scope>
</reference>
<dbReference type="InterPro" id="IPR052703">
    <property type="entry name" value="Aromatic_CoA_ox/epox"/>
</dbReference>
<dbReference type="EMBL" id="KP211911">
    <property type="protein sequence ID" value="ANV80886.1"/>
    <property type="molecule type" value="Genomic_DNA"/>
</dbReference>
<dbReference type="GO" id="GO:0010124">
    <property type="term" value="P:phenylacetate catabolic process"/>
    <property type="evidence" value="ECO:0007669"/>
    <property type="project" value="InterPro"/>
</dbReference>
<dbReference type="AlphaFoldDB" id="A0A1B1TF26"/>
<dbReference type="PANTHER" id="PTHR30458:SF0">
    <property type="entry name" value="1,2-PHENYLACETYL-COA EPOXIDASE, SUBUNIT C"/>
    <property type="match status" value="1"/>
</dbReference>
<dbReference type="SUPFAM" id="SSF47240">
    <property type="entry name" value="Ferritin-like"/>
    <property type="match status" value="1"/>
</dbReference>
<dbReference type="Gene3D" id="1.10.620.20">
    <property type="entry name" value="Ribonucleotide Reductase, subunit A"/>
    <property type="match status" value="1"/>
</dbReference>